<dbReference type="PROSITE" id="PS50893">
    <property type="entry name" value="ABC_TRANSPORTER_2"/>
    <property type="match status" value="2"/>
</dbReference>
<protein>
    <submittedName>
        <fullName evidence="4">ABC transporter ATP-binding protein</fullName>
    </submittedName>
</protein>
<dbReference type="InterPro" id="IPR003439">
    <property type="entry name" value="ABC_transporter-like_ATP-bd"/>
</dbReference>
<keyword evidence="1" id="KW-0547">Nucleotide-binding</keyword>
<dbReference type="CDD" id="cd03215">
    <property type="entry name" value="ABC_Carb_Monos_II"/>
    <property type="match status" value="1"/>
</dbReference>
<dbReference type="Proteomes" id="UP001597120">
    <property type="component" value="Unassembled WGS sequence"/>
</dbReference>
<dbReference type="PANTHER" id="PTHR43790">
    <property type="entry name" value="CARBOHYDRATE TRANSPORT ATP-BINDING PROTEIN MG119-RELATED"/>
    <property type="match status" value="1"/>
</dbReference>
<accession>A0ABW3DHG2</accession>
<dbReference type="InterPro" id="IPR027417">
    <property type="entry name" value="P-loop_NTPase"/>
</dbReference>
<keyword evidence="2 4" id="KW-0067">ATP-binding</keyword>
<reference evidence="5" key="1">
    <citation type="journal article" date="2019" name="Int. J. Syst. Evol. Microbiol.">
        <title>The Global Catalogue of Microorganisms (GCM) 10K type strain sequencing project: providing services to taxonomists for standard genome sequencing and annotation.</title>
        <authorList>
            <consortium name="The Broad Institute Genomics Platform"/>
            <consortium name="The Broad Institute Genome Sequencing Center for Infectious Disease"/>
            <person name="Wu L."/>
            <person name="Ma J."/>
        </authorList>
    </citation>
    <scope>NUCLEOTIDE SEQUENCE [LARGE SCALE GENOMIC DNA]</scope>
    <source>
        <strain evidence="5">CCUG 57263</strain>
    </source>
</reference>
<evidence type="ECO:0000259" key="3">
    <source>
        <dbReference type="PROSITE" id="PS50893"/>
    </source>
</evidence>
<evidence type="ECO:0000256" key="2">
    <source>
        <dbReference type="ARBA" id="ARBA00022840"/>
    </source>
</evidence>
<feature type="domain" description="ABC transporter" evidence="3">
    <location>
        <begin position="254"/>
        <end position="495"/>
    </location>
</feature>
<dbReference type="SUPFAM" id="SSF52540">
    <property type="entry name" value="P-loop containing nucleoside triphosphate hydrolases"/>
    <property type="match status" value="2"/>
</dbReference>
<proteinExistence type="predicted"/>
<dbReference type="RefSeq" id="WP_379291197.1">
    <property type="nucleotide sequence ID" value="NZ_JBHTIU010000094.1"/>
</dbReference>
<keyword evidence="5" id="KW-1185">Reference proteome</keyword>
<dbReference type="GO" id="GO:0005524">
    <property type="term" value="F:ATP binding"/>
    <property type="evidence" value="ECO:0007669"/>
    <property type="project" value="UniProtKB-KW"/>
</dbReference>
<dbReference type="InterPro" id="IPR017871">
    <property type="entry name" value="ABC_transporter-like_CS"/>
</dbReference>
<comment type="caution">
    <text evidence="4">The sequence shown here is derived from an EMBL/GenBank/DDBJ whole genome shotgun (WGS) entry which is preliminary data.</text>
</comment>
<feature type="domain" description="ABC transporter" evidence="3">
    <location>
        <begin position="3"/>
        <end position="238"/>
    </location>
</feature>
<evidence type="ECO:0000313" key="4">
    <source>
        <dbReference type="EMBL" id="MFD0871952.1"/>
    </source>
</evidence>
<dbReference type="EMBL" id="JBHTIU010000094">
    <property type="protein sequence ID" value="MFD0871952.1"/>
    <property type="molecule type" value="Genomic_DNA"/>
</dbReference>
<dbReference type="PROSITE" id="PS00211">
    <property type="entry name" value="ABC_TRANSPORTER_1"/>
    <property type="match status" value="2"/>
</dbReference>
<dbReference type="InterPro" id="IPR050107">
    <property type="entry name" value="ABC_carbohydrate_import_ATPase"/>
</dbReference>
<evidence type="ECO:0000256" key="1">
    <source>
        <dbReference type="ARBA" id="ARBA00022741"/>
    </source>
</evidence>
<dbReference type="SMART" id="SM00382">
    <property type="entry name" value="AAA"/>
    <property type="match status" value="2"/>
</dbReference>
<sequence length="498" mass="54727">MLLQMERITKKYGNFTANRDIDFSLQPGEVHAVVGENGAGKTTLMRILYGMEKPASGTIRLRGQEVVFHNPLEAIRGGIGMVHQHFMLFPSFTVAENIVAGGEPGRGPWFNRKQAVSQVKQLGEKYGMPVNPEQRTADCSVGMQQRIEILKVLYQGAEIIILDEPTAVLTPLEVKELLKAIQRLASQGKSIILITHKLHEVMEVADRITVLRNGQVTGVLNAADTNIEEVSRLMVGRELAERVKSKPRPGEVVLDVKDLTVLGDGKPLLDKVSFQVRAGEIVGIAGVSGNGQSELLQALSGLRRADSGQIRLLEADVRQASPGEVRQAGLAHIPEDRYMWGAAREASVVENAMMGHQDRLHKSGWLHRQKISAMVRDWVERFSIKTSSLDEKAQNLSGGNLQKLIVARELAQNTPFLIAAEPTRGVDIGAMEFIHDQLLRKREDRGAILLVSSELSEIMTLADRILVMFEGRIVGEVSGEEAGEERIGLLMAGGERTS</sequence>
<dbReference type="Gene3D" id="3.40.50.300">
    <property type="entry name" value="P-loop containing nucleotide triphosphate hydrolases"/>
    <property type="match status" value="2"/>
</dbReference>
<dbReference type="Pfam" id="PF00005">
    <property type="entry name" value="ABC_tran"/>
    <property type="match status" value="2"/>
</dbReference>
<evidence type="ECO:0000313" key="5">
    <source>
        <dbReference type="Proteomes" id="UP001597120"/>
    </source>
</evidence>
<gene>
    <name evidence="4" type="ORF">ACFQ03_22745</name>
</gene>
<dbReference type="InterPro" id="IPR003593">
    <property type="entry name" value="AAA+_ATPase"/>
</dbReference>
<name>A0ABW3DHG2_9BACL</name>
<organism evidence="4 5">
    <name type="scientific">Paenibacillus residui</name>
    <dbReference type="NCBI Taxonomy" id="629724"/>
    <lineage>
        <taxon>Bacteria</taxon>
        <taxon>Bacillati</taxon>
        <taxon>Bacillota</taxon>
        <taxon>Bacilli</taxon>
        <taxon>Bacillales</taxon>
        <taxon>Paenibacillaceae</taxon>
        <taxon>Paenibacillus</taxon>
    </lineage>
</organism>
<dbReference type="PANTHER" id="PTHR43790:SF4">
    <property type="entry name" value="GUANOSINE IMPORT ATP-BINDING PROTEIN NUPO"/>
    <property type="match status" value="1"/>
</dbReference>
<dbReference type="CDD" id="cd03216">
    <property type="entry name" value="ABC_Carb_Monos_I"/>
    <property type="match status" value="1"/>
</dbReference>